<dbReference type="AlphaFoldDB" id="A0A6L2Q4F6"/>
<organism evidence="1 2">
    <name type="scientific">Coptotermes formosanus</name>
    <name type="common">Formosan subterranean termite</name>
    <dbReference type="NCBI Taxonomy" id="36987"/>
    <lineage>
        <taxon>Eukaryota</taxon>
        <taxon>Metazoa</taxon>
        <taxon>Ecdysozoa</taxon>
        <taxon>Arthropoda</taxon>
        <taxon>Hexapoda</taxon>
        <taxon>Insecta</taxon>
        <taxon>Pterygota</taxon>
        <taxon>Neoptera</taxon>
        <taxon>Polyneoptera</taxon>
        <taxon>Dictyoptera</taxon>
        <taxon>Blattodea</taxon>
        <taxon>Blattoidea</taxon>
        <taxon>Termitoidae</taxon>
        <taxon>Rhinotermitidae</taxon>
        <taxon>Coptotermes</taxon>
    </lineage>
</organism>
<evidence type="ECO:0000313" key="1">
    <source>
        <dbReference type="EMBL" id="GFG39274.1"/>
    </source>
</evidence>
<dbReference type="InterPro" id="IPR036397">
    <property type="entry name" value="RNaseH_sf"/>
</dbReference>
<gene>
    <name evidence="1" type="ORF">Cfor_05290</name>
</gene>
<feature type="non-terminal residue" evidence="1">
    <location>
        <position position="81"/>
    </location>
</feature>
<dbReference type="GO" id="GO:0003676">
    <property type="term" value="F:nucleic acid binding"/>
    <property type="evidence" value="ECO:0007669"/>
    <property type="project" value="InterPro"/>
</dbReference>
<accession>A0A6L2Q4F6</accession>
<sequence>QDGTTAHAPMNVLRNIFPGRLMSCFGDVPWPLGSPDLSSCDFFLWGYLKGRVYTHKPRNLKELKDAIQQEVLTIHQQLLAR</sequence>
<feature type="non-terminal residue" evidence="1">
    <location>
        <position position="1"/>
    </location>
</feature>
<proteinExistence type="predicted"/>
<name>A0A6L2Q4F6_COPFO</name>
<reference evidence="2" key="1">
    <citation type="submission" date="2020-01" db="EMBL/GenBank/DDBJ databases">
        <title>Draft genome sequence of the Termite Coptotermes fromosanus.</title>
        <authorList>
            <person name="Itakura S."/>
            <person name="Yosikawa Y."/>
            <person name="Umezawa K."/>
        </authorList>
    </citation>
    <scope>NUCLEOTIDE SEQUENCE [LARGE SCALE GENOMIC DNA]</scope>
</reference>
<dbReference type="InParanoid" id="A0A6L2Q4F6"/>
<evidence type="ECO:0000313" key="2">
    <source>
        <dbReference type="Proteomes" id="UP000502823"/>
    </source>
</evidence>
<dbReference type="PANTHER" id="PTHR47326">
    <property type="entry name" value="TRANSPOSABLE ELEMENT TC3 TRANSPOSASE-LIKE PROTEIN"/>
    <property type="match status" value="1"/>
</dbReference>
<keyword evidence="2" id="KW-1185">Reference proteome</keyword>
<dbReference type="PANTHER" id="PTHR47326:SF1">
    <property type="entry name" value="HTH PSQ-TYPE DOMAIN-CONTAINING PROTEIN"/>
    <property type="match status" value="1"/>
</dbReference>
<dbReference type="EMBL" id="BLKM01000892">
    <property type="protein sequence ID" value="GFG39274.1"/>
    <property type="molecule type" value="Genomic_DNA"/>
</dbReference>
<dbReference type="Proteomes" id="UP000502823">
    <property type="component" value="Unassembled WGS sequence"/>
</dbReference>
<comment type="caution">
    <text evidence="1">The sequence shown here is derived from an EMBL/GenBank/DDBJ whole genome shotgun (WGS) entry which is preliminary data.</text>
</comment>
<dbReference type="OrthoDB" id="7996123at2759"/>
<protein>
    <submittedName>
        <fullName evidence="1">Uncharacterized protein</fullName>
    </submittedName>
</protein>
<dbReference type="Gene3D" id="3.30.420.10">
    <property type="entry name" value="Ribonuclease H-like superfamily/Ribonuclease H"/>
    <property type="match status" value="1"/>
</dbReference>